<comment type="catalytic activity">
    <reaction evidence="8">
        <text>4 Fe(II)-[cytochrome c] + O2 + 8 H(+)(in) = 4 Fe(III)-[cytochrome c] + 2 H2O + 4 H(+)(out)</text>
        <dbReference type="Rhea" id="RHEA:11436"/>
        <dbReference type="Rhea" id="RHEA-COMP:10350"/>
        <dbReference type="Rhea" id="RHEA-COMP:14399"/>
        <dbReference type="ChEBI" id="CHEBI:15377"/>
        <dbReference type="ChEBI" id="CHEBI:15378"/>
        <dbReference type="ChEBI" id="CHEBI:15379"/>
        <dbReference type="ChEBI" id="CHEBI:29033"/>
        <dbReference type="ChEBI" id="CHEBI:29034"/>
        <dbReference type="EC" id="7.1.1.9"/>
    </reaction>
</comment>
<dbReference type="PANTHER" id="PTHR11403">
    <property type="entry name" value="CYTOCHROME C OXIDASE SUBUNIT III"/>
    <property type="match status" value="1"/>
</dbReference>
<dbReference type="Pfam" id="PF00510">
    <property type="entry name" value="COX3"/>
    <property type="match status" value="1"/>
</dbReference>
<evidence type="ECO:0000256" key="2">
    <source>
        <dbReference type="ARBA" id="ARBA00010581"/>
    </source>
</evidence>
<dbReference type="PANTHER" id="PTHR11403:SF6">
    <property type="entry name" value="NITRIC OXIDE REDUCTASE SUBUNIT E"/>
    <property type="match status" value="1"/>
</dbReference>
<feature type="transmembrane region" description="Helical" evidence="10">
    <location>
        <begin position="27"/>
        <end position="47"/>
    </location>
</feature>
<organism evidence="12 13">
    <name type="scientific">Mycolicibacterium psychrotolerans</name>
    <dbReference type="NCBI Taxonomy" id="216929"/>
    <lineage>
        <taxon>Bacteria</taxon>
        <taxon>Bacillati</taxon>
        <taxon>Actinomycetota</taxon>
        <taxon>Actinomycetes</taxon>
        <taxon>Mycobacteriales</taxon>
        <taxon>Mycobacteriaceae</taxon>
        <taxon>Mycolicibacterium</taxon>
    </lineage>
</organism>
<comment type="similarity">
    <text evidence="2 9">Belongs to the cytochrome c oxidase subunit 3 family.</text>
</comment>
<sequence length="199" mass="22238">MTETTAPRSDAPKTAARRGHLPGDLPMWVMVLGDLLIFGAYFLIFMVHRAMDPHGFLEAQQHLDLDIGALNTLVLLTSSWFIARSVVHARGGEHAAALRLTVLAGGCGFVFVALKGYEWSTMIAVGHTVAGSEFFMFYYMLTGVHVFHVLLGLVIMGVVLREIRPTHRRRLSMIESGAVYWHMVDLLWVVIFALLYVVR</sequence>
<dbReference type="CDD" id="cd02862">
    <property type="entry name" value="NorE_like"/>
    <property type="match status" value="1"/>
</dbReference>
<evidence type="ECO:0000313" key="12">
    <source>
        <dbReference type="EMBL" id="BBX69211.1"/>
    </source>
</evidence>
<evidence type="ECO:0000256" key="7">
    <source>
        <dbReference type="ARBA" id="ARBA00031400"/>
    </source>
</evidence>
<evidence type="ECO:0000256" key="6">
    <source>
        <dbReference type="ARBA" id="ARBA00023136"/>
    </source>
</evidence>
<keyword evidence="6 10" id="KW-0472">Membrane</keyword>
<dbReference type="SUPFAM" id="SSF81452">
    <property type="entry name" value="Cytochrome c oxidase subunit III-like"/>
    <property type="match status" value="1"/>
</dbReference>
<keyword evidence="5 10" id="KW-1133">Transmembrane helix</keyword>
<dbReference type="Proteomes" id="UP000466514">
    <property type="component" value="Chromosome"/>
</dbReference>
<keyword evidence="4 9" id="KW-0812">Transmembrane</keyword>
<dbReference type="PROSITE" id="PS50253">
    <property type="entry name" value="COX3"/>
    <property type="match status" value="1"/>
</dbReference>
<dbReference type="Gene3D" id="1.20.120.80">
    <property type="entry name" value="Cytochrome c oxidase, subunit III, four-helix bundle"/>
    <property type="match status" value="1"/>
</dbReference>
<dbReference type="InterPro" id="IPR000298">
    <property type="entry name" value="Cyt_c_oxidase-like_su3"/>
</dbReference>
<evidence type="ECO:0000313" key="13">
    <source>
        <dbReference type="Proteomes" id="UP000466514"/>
    </source>
</evidence>
<dbReference type="InterPro" id="IPR013833">
    <property type="entry name" value="Cyt_c_oxidase_su3_a-hlx"/>
</dbReference>
<name>A0A7I7MAC9_9MYCO</name>
<dbReference type="GO" id="GO:0019646">
    <property type="term" value="P:aerobic electron transport chain"/>
    <property type="evidence" value="ECO:0007669"/>
    <property type="project" value="InterPro"/>
</dbReference>
<evidence type="ECO:0000256" key="3">
    <source>
        <dbReference type="ARBA" id="ARBA00022347"/>
    </source>
</evidence>
<evidence type="ECO:0000256" key="4">
    <source>
        <dbReference type="ARBA" id="ARBA00022692"/>
    </source>
</evidence>
<dbReference type="GO" id="GO:0005886">
    <property type="term" value="C:plasma membrane"/>
    <property type="evidence" value="ECO:0007669"/>
    <property type="project" value="UniProtKB-SubCell"/>
</dbReference>
<accession>A0A7I7MAC9</accession>
<evidence type="ECO:0000256" key="10">
    <source>
        <dbReference type="SAM" id="Phobius"/>
    </source>
</evidence>
<protein>
    <recommendedName>
        <fullName evidence="3">Probable cytochrome c oxidase subunit 3</fullName>
    </recommendedName>
    <alternativeName>
        <fullName evidence="7">Cytochrome aa3 subunit 3</fullName>
    </alternativeName>
</protein>
<dbReference type="KEGG" id="mpsc:MPSYJ_26720"/>
<keyword evidence="13" id="KW-1185">Reference proteome</keyword>
<dbReference type="GO" id="GO:0004129">
    <property type="term" value="F:cytochrome-c oxidase activity"/>
    <property type="evidence" value="ECO:0007669"/>
    <property type="project" value="UniProtKB-EC"/>
</dbReference>
<evidence type="ECO:0000256" key="9">
    <source>
        <dbReference type="RuleBase" id="RU003376"/>
    </source>
</evidence>
<feature type="transmembrane region" description="Helical" evidence="10">
    <location>
        <begin position="67"/>
        <end position="87"/>
    </location>
</feature>
<gene>
    <name evidence="12" type="ORF">MPSYJ_26720</name>
</gene>
<proteinExistence type="inferred from homology"/>
<dbReference type="RefSeq" id="WP_163722755.1">
    <property type="nucleotide sequence ID" value="NZ_AP022574.1"/>
</dbReference>
<feature type="transmembrane region" description="Helical" evidence="10">
    <location>
        <begin position="179"/>
        <end position="198"/>
    </location>
</feature>
<dbReference type="InterPro" id="IPR035973">
    <property type="entry name" value="Cyt_c_oxidase_su3-like_sf"/>
</dbReference>
<evidence type="ECO:0000256" key="8">
    <source>
        <dbReference type="ARBA" id="ARBA00047816"/>
    </source>
</evidence>
<reference evidence="12 13" key="1">
    <citation type="journal article" date="2019" name="Emerg. Microbes Infect.">
        <title>Comprehensive subspecies identification of 175 nontuberculous mycobacteria species based on 7547 genomic profiles.</title>
        <authorList>
            <person name="Matsumoto Y."/>
            <person name="Kinjo T."/>
            <person name="Motooka D."/>
            <person name="Nabeya D."/>
            <person name="Jung N."/>
            <person name="Uechi K."/>
            <person name="Horii T."/>
            <person name="Iida T."/>
            <person name="Fujita J."/>
            <person name="Nakamura S."/>
        </authorList>
    </citation>
    <scope>NUCLEOTIDE SEQUENCE [LARGE SCALE GENOMIC DNA]</scope>
    <source>
        <strain evidence="12 13">JCM 13323</strain>
    </source>
</reference>
<feature type="transmembrane region" description="Helical" evidence="10">
    <location>
        <begin position="137"/>
        <end position="159"/>
    </location>
</feature>
<evidence type="ECO:0000256" key="1">
    <source>
        <dbReference type="ARBA" id="ARBA00004141"/>
    </source>
</evidence>
<dbReference type="InterPro" id="IPR024791">
    <property type="entry name" value="Cyt_c/ubiquinol_Oxase_su3"/>
</dbReference>
<dbReference type="AlphaFoldDB" id="A0A7I7MAC9"/>
<evidence type="ECO:0000256" key="5">
    <source>
        <dbReference type="ARBA" id="ARBA00022989"/>
    </source>
</evidence>
<evidence type="ECO:0000259" key="11">
    <source>
        <dbReference type="PROSITE" id="PS50253"/>
    </source>
</evidence>
<comment type="subcellular location">
    <subcellularLocation>
        <location evidence="9">Cell membrane</location>
        <topology evidence="9">Multi-pass membrane protein</topology>
    </subcellularLocation>
    <subcellularLocation>
        <location evidence="1">Membrane</location>
        <topology evidence="1">Multi-pass membrane protein</topology>
    </subcellularLocation>
</comment>
<dbReference type="EMBL" id="AP022574">
    <property type="protein sequence ID" value="BBX69211.1"/>
    <property type="molecule type" value="Genomic_DNA"/>
</dbReference>
<feature type="transmembrane region" description="Helical" evidence="10">
    <location>
        <begin position="96"/>
        <end position="117"/>
    </location>
</feature>
<feature type="domain" description="Heme-copper oxidase subunit III family profile" evidence="11">
    <location>
        <begin position="27"/>
        <end position="199"/>
    </location>
</feature>